<feature type="transmembrane region" description="Helical" evidence="1">
    <location>
        <begin position="85"/>
        <end position="106"/>
    </location>
</feature>
<dbReference type="Proteomes" id="UP001172159">
    <property type="component" value="Unassembled WGS sequence"/>
</dbReference>
<feature type="transmembrane region" description="Helical" evidence="1">
    <location>
        <begin position="54"/>
        <end position="79"/>
    </location>
</feature>
<keyword evidence="1" id="KW-0472">Membrane</keyword>
<keyword evidence="1" id="KW-0812">Transmembrane</keyword>
<gene>
    <name evidence="2" type="ORF">B0T21DRAFT_6799</name>
</gene>
<protein>
    <submittedName>
        <fullName evidence="2">Uncharacterized protein</fullName>
    </submittedName>
</protein>
<evidence type="ECO:0000256" key="1">
    <source>
        <dbReference type="SAM" id="Phobius"/>
    </source>
</evidence>
<dbReference type="AlphaFoldDB" id="A0AA40K6D2"/>
<comment type="caution">
    <text evidence="2">The sequence shown here is derived from an EMBL/GenBank/DDBJ whole genome shotgun (WGS) entry which is preliminary data.</text>
</comment>
<organism evidence="2 3">
    <name type="scientific">Apiosordaria backusii</name>
    <dbReference type="NCBI Taxonomy" id="314023"/>
    <lineage>
        <taxon>Eukaryota</taxon>
        <taxon>Fungi</taxon>
        <taxon>Dikarya</taxon>
        <taxon>Ascomycota</taxon>
        <taxon>Pezizomycotina</taxon>
        <taxon>Sordariomycetes</taxon>
        <taxon>Sordariomycetidae</taxon>
        <taxon>Sordariales</taxon>
        <taxon>Lasiosphaeriaceae</taxon>
        <taxon>Apiosordaria</taxon>
    </lineage>
</organism>
<reference evidence="2" key="1">
    <citation type="submission" date="2023-06" db="EMBL/GenBank/DDBJ databases">
        <title>Genome-scale phylogeny and comparative genomics of the fungal order Sordariales.</title>
        <authorList>
            <consortium name="Lawrence Berkeley National Laboratory"/>
            <person name="Hensen N."/>
            <person name="Bonometti L."/>
            <person name="Westerberg I."/>
            <person name="Brannstrom I.O."/>
            <person name="Guillou S."/>
            <person name="Cros-Aarteil S."/>
            <person name="Calhoun S."/>
            <person name="Haridas S."/>
            <person name="Kuo A."/>
            <person name="Mondo S."/>
            <person name="Pangilinan J."/>
            <person name="Riley R."/>
            <person name="Labutti K."/>
            <person name="Andreopoulos B."/>
            <person name="Lipzen A."/>
            <person name="Chen C."/>
            <person name="Yanf M."/>
            <person name="Daum C."/>
            <person name="Ng V."/>
            <person name="Clum A."/>
            <person name="Steindorff A."/>
            <person name="Ohm R."/>
            <person name="Martin F."/>
            <person name="Silar P."/>
            <person name="Natvig D."/>
            <person name="Lalanne C."/>
            <person name="Gautier V."/>
            <person name="Ament-Velasquez S.L."/>
            <person name="Kruys A."/>
            <person name="Hutchinson M.I."/>
            <person name="Powell A.J."/>
            <person name="Barry K."/>
            <person name="Miller A.N."/>
            <person name="Grigoriev I.V."/>
            <person name="Debuchy R."/>
            <person name="Gladieux P."/>
            <person name="Thoren M.H."/>
            <person name="Johannesson H."/>
        </authorList>
    </citation>
    <scope>NUCLEOTIDE SEQUENCE</scope>
    <source>
        <strain evidence="2">CBS 540.89</strain>
    </source>
</reference>
<keyword evidence="3" id="KW-1185">Reference proteome</keyword>
<keyword evidence="1" id="KW-1133">Transmembrane helix</keyword>
<dbReference type="EMBL" id="JAUKTV010000001">
    <property type="protein sequence ID" value="KAK0747570.1"/>
    <property type="molecule type" value="Genomic_DNA"/>
</dbReference>
<sequence length="112" mass="13464">MRCIHWDEGRKEARKEREITGFFISSHKEWERWEGRDIFYGIHLFIIFFTRRKMIVVCCCGCGCGCGCGFCYCCVDTFMHAYFRFSFFFSSVFLAIYLCVYLSIYLQRVKGW</sequence>
<name>A0AA40K6D2_9PEZI</name>
<accession>A0AA40K6D2</accession>
<evidence type="ECO:0000313" key="3">
    <source>
        <dbReference type="Proteomes" id="UP001172159"/>
    </source>
</evidence>
<proteinExistence type="predicted"/>
<evidence type="ECO:0000313" key="2">
    <source>
        <dbReference type="EMBL" id="KAK0747570.1"/>
    </source>
</evidence>